<gene>
    <name evidence="1" type="ORF">KHX87_10050</name>
</gene>
<dbReference type="InterPro" id="IPR012441">
    <property type="entry name" value="DUF1643"/>
</dbReference>
<dbReference type="InterPro" id="IPR016992">
    <property type="entry name" value="UCP032209"/>
</dbReference>
<evidence type="ECO:0000313" key="2">
    <source>
        <dbReference type="Proteomes" id="UP000709219"/>
    </source>
</evidence>
<dbReference type="AlphaFoldDB" id="A0A943DM03"/>
<dbReference type="Proteomes" id="UP000709219">
    <property type="component" value="Unassembled WGS sequence"/>
</dbReference>
<protein>
    <submittedName>
        <fullName evidence="1">DUF1643 domain-containing protein</fullName>
    </submittedName>
</protein>
<accession>A0A943DM03</accession>
<dbReference type="Pfam" id="PF07799">
    <property type="entry name" value="DUF1643"/>
    <property type="match status" value="1"/>
</dbReference>
<proteinExistence type="predicted"/>
<organism evidence="1 2">
    <name type="scientific">Streptococcus parasanguinis</name>
    <dbReference type="NCBI Taxonomy" id="1318"/>
    <lineage>
        <taxon>Bacteria</taxon>
        <taxon>Bacillati</taxon>
        <taxon>Bacillota</taxon>
        <taxon>Bacilli</taxon>
        <taxon>Lactobacillales</taxon>
        <taxon>Streptococcaceae</taxon>
        <taxon>Streptococcus</taxon>
    </lineage>
</organism>
<name>A0A943DM03_STRPA</name>
<dbReference type="PIRSF" id="PIRSF032209">
    <property type="entry name" value="UCP032209"/>
    <property type="match status" value="1"/>
</dbReference>
<evidence type="ECO:0000313" key="1">
    <source>
        <dbReference type="EMBL" id="MBS5359415.1"/>
    </source>
</evidence>
<dbReference type="RefSeq" id="WP_070594598.1">
    <property type="nucleotide sequence ID" value="NZ_JADNKG010000004.1"/>
</dbReference>
<reference evidence="1" key="1">
    <citation type="submission" date="2021-02" db="EMBL/GenBank/DDBJ databases">
        <title>Infant gut strain persistence is associated with maternal origin, phylogeny, and functional potential including surface adhesion and iron acquisition.</title>
        <authorList>
            <person name="Lou Y.C."/>
        </authorList>
    </citation>
    <scope>NUCLEOTIDE SEQUENCE</scope>
    <source>
        <strain evidence="1">L3_098_011G1_dasL3_098_011G1_concoct_7</strain>
    </source>
</reference>
<comment type="caution">
    <text evidence="1">The sequence shown here is derived from an EMBL/GenBank/DDBJ whole genome shotgun (WGS) entry which is preliminary data.</text>
</comment>
<sequence length="157" mass="18083">MQKEATISDDQIYRYKLSRTWDSTKPTILFIGLNPSIANETIDDPTITRCINYAKAWGYGTLLMANLFAFRSTYPRDIYLVDDPIGNENDHYILECVAQSDLVVACWGNNGMYMNRENIIKELVPNLYCLKKNKNGTPHHSLRLSRNISPIPFNFEI</sequence>
<dbReference type="EMBL" id="JAGZFP010000036">
    <property type="protein sequence ID" value="MBS5359415.1"/>
    <property type="molecule type" value="Genomic_DNA"/>
</dbReference>